<dbReference type="PROSITE" id="PS51000">
    <property type="entry name" value="HTH_DEOR_2"/>
    <property type="match status" value="1"/>
</dbReference>
<dbReference type="PROSITE" id="PS00894">
    <property type="entry name" value="HTH_DEOR_1"/>
    <property type="match status" value="1"/>
</dbReference>
<evidence type="ECO:0000313" key="6">
    <source>
        <dbReference type="Proteomes" id="UP000298210"/>
    </source>
</evidence>
<dbReference type="GO" id="GO:0003700">
    <property type="term" value="F:DNA-binding transcription factor activity"/>
    <property type="evidence" value="ECO:0007669"/>
    <property type="project" value="InterPro"/>
</dbReference>
<proteinExistence type="predicted"/>
<dbReference type="PANTHER" id="PTHR30363:SF56">
    <property type="entry name" value="TRANSCRIPTIONAL REGULATOR, DEOR FAMILY"/>
    <property type="match status" value="1"/>
</dbReference>
<reference evidence="5 6" key="1">
    <citation type="submission" date="2019-03" db="EMBL/GenBank/DDBJ databases">
        <authorList>
            <person name="Liu G."/>
        </authorList>
    </citation>
    <scope>NUCLEOTIDE SEQUENCE [LARGE SCALE GENOMIC DNA]</scope>
    <source>
        <strain evidence="5 6">DSM 19099</strain>
    </source>
</reference>
<dbReference type="SMART" id="SM00420">
    <property type="entry name" value="HTH_DEOR"/>
    <property type="match status" value="1"/>
</dbReference>
<dbReference type="PANTHER" id="PTHR30363">
    <property type="entry name" value="HTH-TYPE TRANSCRIPTIONAL REGULATOR SRLR-RELATED"/>
    <property type="match status" value="1"/>
</dbReference>
<evidence type="ECO:0000313" key="5">
    <source>
        <dbReference type="EMBL" id="TES47829.1"/>
    </source>
</evidence>
<sequence>MLTVERQEMILKLVQEREVVKIYELIEATRSSESTIRRDLTELEQGKKLKRIHGGATVLQTMRDEPTMAQKSFKNSHEKKQIAKRAAEWVEDGDCIFLDAGSTTYEMIPYLKGKNIEVVTNGVMNIQALLEADIHTHGLGGLVKKGTYAFVGRGAIEAISSFRFNKAFIGTNGLTLKDGFTTPDPEEAYIKAKAIAYAQQAFVLADHTKFGDITFSTFASIQDVHIVTSSYVEEERKKLYQELQKSTAVEVVKL</sequence>
<keyword evidence="3" id="KW-0804">Transcription</keyword>
<dbReference type="GO" id="GO:0003677">
    <property type="term" value="F:DNA binding"/>
    <property type="evidence" value="ECO:0007669"/>
    <property type="project" value="UniProtKB-KW"/>
</dbReference>
<dbReference type="PRINTS" id="PR00037">
    <property type="entry name" value="HTHLACR"/>
</dbReference>
<dbReference type="InterPro" id="IPR036390">
    <property type="entry name" value="WH_DNA-bd_sf"/>
</dbReference>
<dbReference type="InterPro" id="IPR014036">
    <property type="entry name" value="DeoR-like_C"/>
</dbReference>
<organism evidence="5 6">
    <name type="scientific">Shouchella lehensis</name>
    <dbReference type="NCBI Taxonomy" id="300825"/>
    <lineage>
        <taxon>Bacteria</taxon>
        <taxon>Bacillati</taxon>
        <taxon>Bacillota</taxon>
        <taxon>Bacilli</taxon>
        <taxon>Bacillales</taxon>
        <taxon>Bacillaceae</taxon>
        <taxon>Shouchella</taxon>
    </lineage>
</organism>
<evidence type="ECO:0000256" key="3">
    <source>
        <dbReference type="ARBA" id="ARBA00023163"/>
    </source>
</evidence>
<dbReference type="Gene3D" id="3.40.50.1360">
    <property type="match status" value="1"/>
</dbReference>
<accession>A0A4Y7WHL3</accession>
<gene>
    <name evidence="5" type="ORF">E2L03_11735</name>
</gene>
<keyword evidence="2" id="KW-0238">DNA-binding</keyword>
<protein>
    <submittedName>
        <fullName evidence="5">DeoR/GlpR transcriptional regulator</fullName>
    </submittedName>
</protein>
<dbReference type="SMART" id="SM01134">
    <property type="entry name" value="DeoRC"/>
    <property type="match status" value="1"/>
</dbReference>
<comment type="caution">
    <text evidence="5">The sequence shown here is derived from an EMBL/GenBank/DDBJ whole genome shotgun (WGS) entry which is preliminary data.</text>
</comment>
<feature type="domain" description="HTH deoR-type" evidence="4">
    <location>
        <begin position="3"/>
        <end position="58"/>
    </location>
</feature>
<name>A0A4Y7WHL3_9BACI</name>
<dbReference type="AlphaFoldDB" id="A0A4Y7WHL3"/>
<dbReference type="Pfam" id="PF00455">
    <property type="entry name" value="DeoRC"/>
    <property type="match status" value="1"/>
</dbReference>
<dbReference type="SUPFAM" id="SSF100950">
    <property type="entry name" value="NagB/RpiA/CoA transferase-like"/>
    <property type="match status" value="1"/>
</dbReference>
<dbReference type="Proteomes" id="UP000298210">
    <property type="component" value="Unassembled WGS sequence"/>
</dbReference>
<dbReference type="InterPro" id="IPR001034">
    <property type="entry name" value="DeoR_HTH"/>
</dbReference>
<dbReference type="InterPro" id="IPR050313">
    <property type="entry name" value="Carb_Metab_HTH_regulators"/>
</dbReference>
<dbReference type="RefSeq" id="WP_124741689.1">
    <property type="nucleotide sequence ID" value="NZ_LDIM01000005.1"/>
</dbReference>
<dbReference type="InterPro" id="IPR037171">
    <property type="entry name" value="NagB/RpiA_transferase-like"/>
</dbReference>
<dbReference type="EMBL" id="SNUX01000003">
    <property type="protein sequence ID" value="TES47829.1"/>
    <property type="molecule type" value="Genomic_DNA"/>
</dbReference>
<dbReference type="Pfam" id="PF08220">
    <property type="entry name" value="HTH_DeoR"/>
    <property type="match status" value="1"/>
</dbReference>
<evidence type="ECO:0000256" key="1">
    <source>
        <dbReference type="ARBA" id="ARBA00023015"/>
    </source>
</evidence>
<keyword evidence="1" id="KW-0805">Transcription regulation</keyword>
<evidence type="ECO:0000259" key="4">
    <source>
        <dbReference type="PROSITE" id="PS51000"/>
    </source>
</evidence>
<dbReference type="SUPFAM" id="SSF46785">
    <property type="entry name" value="Winged helix' DNA-binding domain"/>
    <property type="match status" value="1"/>
</dbReference>
<evidence type="ECO:0000256" key="2">
    <source>
        <dbReference type="ARBA" id="ARBA00023125"/>
    </source>
</evidence>
<dbReference type="InterPro" id="IPR018356">
    <property type="entry name" value="Tscrpt_reg_HTH_DeoR_CS"/>
</dbReference>